<dbReference type="Pfam" id="PF14013">
    <property type="entry name" value="MT0933_antitox"/>
    <property type="match status" value="1"/>
</dbReference>
<keyword evidence="3" id="KW-1185">Reference proteome</keyword>
<dbReference type="Gene3D" id="1.10.287.700">
    <property type="entry name" value="Helix hairpin bin"/>
    <property type="match status" value="1"/>
</dbReference>
<reference evidence="2 3" key="1">
    <citation type="submission" date="2020-05" db="EMBL/GenBank/DDBJ databases">
        <title>Nakamurella sp. DB0629 isolated from air conditioner.</title>
        <authorList>
            <person name="Kim D.H."/>
            <person name="Kim D.-U."/>
        </authorList>
    </citation>
    <scope>NUCLEOTIDE SEQUENCE [LARGE SCALE GENOMIC DNA]</scope>
    <source>
        <strain evidence="2 3">DB0629</strain>
    </source>
</reference>
<evidence type="ECO:0000313" key="2">
    <source>
        <dbReference type="EMBL" id="NNG37600.1"/>
    </source>
</evidence>
<dbReference type="InterPro" id="IPR028037">
    <property type="entry name" value="Antitoxin_Rv0909/MT0933"/>
</dbReference>
<dbReference type="AlphaFoldDB" id="A0A849AGN3"/>
<evidence type="ECO:0000256" key="1">
    <source>
        <dbReference type="SAM" id="MobiDB-lite"/>
    </source>
</evidence>
<feature type="region of interest" description="Disordered" evidence="1">
    <location>
        <begin position="43"/>
        <end position="67"/>
    </location>
</feature>
<sequence length="67" mass="7127">MVDFGAMGDKAKDFVGDHADQAKQGVDKVGDAVGDKIGQDKVDGVQQKANEAIDNLNNQGDQQQPQQ</sequence>
<proteinExistence type="predicted"/>
<comment type="caution">
    <text evidence="2">The sequence shown here is derived from an EMBL/GenBank/DDBJ whole genome shotgun (WGS) entry which is preliminary data.</text>
</comment>
<organism evidence="2 3">
    <name type="scientific">Nakamurella aerolata</name>
    <dbReference type="NCBI Taxonomy" id="1656892"/>
    <lineage>
        <taxon>Bacteria</taxon>
        <taxon>Bacillati</taxon>
        <taxon>Actinomycetota</taxon>
        <taxon>Actinomycetes</taxon>
        <taxon>Nakamurellales</taxon>
        <taxon>Nakamurellaceae</taxon>
        <taxon>Nakamurella</taxon>
    </lineage>
</organism>
<protein>
    <submittedName>
        <fullName evidence="2">Antitoxin</fullName>
    </submittedName>
</protein>
<name>A0A849AGN3_9ACTN</name>
<dbReference type="EMBL" id="JABEND010000016">
    <property type="protein sequence ID" value="NNG37600.1"/>
    <property type="molecule type" value="Genomic_DNA"/>
</dbReference>
<dbReference type="Proteomes" id="UP000562984">
    <property type="component" value="Unassembled WGS sequence"/>
</dbReference>
<evidence type="ECO:0000313" key="3">
    <source>
        <dbReference type="Proteomes" id="UP000562984"/>
    </source>
</evidence>
<accession>A0A849AGN3</accession>
<gene>
    <name evidence="2" type="ORF">HKD39_18220</name>
</gene>